<evidence type="ECO:0000313" key="2">
    <source>
        <dbReference type="Proteomes" id="UP000278164"/>
    </source>
</evidence>
<reference evidence="1 2" key="1">
    <citation type="submission" date="2018-09" db="EMBL/GenBank/DDBJ databases">
        <title>Murine metabolic-syndrome-specific gut microbial biobank.</title>
        <authorList>
            <person name="Liu C."/>
        </authorList>
    </citation>
    <scope>NUCLEOTIDE SEQUENCE [LARGE SCALE GENOMIC DNA]</scope>
    <source>
        <strain evidence="1 2">8-P5</strain>
    </source>
</reference>
<sequence>MKQQLVGLAFCSILLLQGCIEKKNEAKFDEAPSICPVDLKSESPKESIDRFLAGMEIQLLPLESGDDILFKGSGSTIHLDGDDIFLLDASQQTIFRFGRDGKFKNKIFRKGQGAEEYNVLFNIALSDNKIYGLDNMKIQLYDYEGHYIKTIPLKNNGRQIAVTKDGTIAVASNYIQPYQLTVYHPDGTVFEYLPSNKNLLKQQISQSTYHSLKRYGDRILLTNYFDPSIYQLEDTVSVFATLDFKGMNIPSDMFSGADEEIANRFREYREGDKAILSFDRLTVTDDWVVFAPSLIWDPCVVYYNRKSDTYLLNKNWGQPYDLFFGGYRAPDGYDEKSGEFYQLVNAVELKEVVEEIAKKNPNYQDDYPFLKNVDVSQIDDNTNDWIVFFKLQS</sequence>
<dbReference type="Proteomes" id="UP000278164">
    <property type="component" value="Unassembled WGS sequence"/>
</dbReference>
<dbReference type="EMBL" id="RAYI01000027">
    <property type="protein sequence ID" value="RLT72790.1"/>
    <property type="molecule type" value="Genomic_DNA"/>
</dbReference>
<dbReference type="InterPro" id="IPR011042">
    <property type="entry name" value="6-blade_b-propeller_TolB-like"/>
</dbReference>
<protein>
    <submittedName>
        <fullName evidence="1">6-bladed beta-propeller</fullName>
    </submittedName>
</protein>
<dbReference type="PROSITE" id="PS51257">
    <property type="entry name" value="PROKAR_LIPOPROTEIN"/>
    <property type="match status" value="1"/>
</dbReference>
<dbReference type="Pfam" id="PF17170">
    <property type="entry name" value="DUF5128"/>
    <property type="match status" value="1"/>
</dbReference>
<dbReference type="SUPFAM" id="SSF63825">
    <property type="entry name" value="YWTD domain"/>
    <property type="match status" value="1"/>
</dbReference>
<accession>A0A3L7ZRV9</accession>
<gene>
    <name evidence="1" type="ORF">D7V78_13670</name>
</gene>
<organism evidence="1 2">
    <name type="scientific">Parabacteroides distasonis</name>
    <dbReference type="NCBI Taxonomy" id="823"/>
    <lineage>
        <taxon>Bacteria</taxon>
        <taxon>Pseudomonadati</taxon>
        <taxon>Bacteroidota</taxon>
        <taxon>Bacteroidia</taxon>
        <taxon>Bacteroidales</taxon>
        <taxon>Tannerellaceae</taxon>
        <taxon>Parabacteroides</taxon>
    </lineage>
</organism>
<evidence type="ECO:0000313" key="1">
    <source>
        <dbReference type="EMBL" id="RLT72790.1"/>
    </source>
</evidence>
<dbReference type="AlphaFoldDB" id="A0A3L7ZRV9"/>
<dbReference type="Gene3D" id="2.120.10.30">
    <property type="entry name" value="TolB, C-terminal domain"/>
    <property type="match status" value="1"/>
</dbReference>
<dbReference type="RefSeq" id="WP_121736670.1">
    <property type="nucleotide sequence ID" value="NZ_QXXG01000027.1"/>
</dbReference>
<proteinExistence type="predicted"/>
<name>A0A3L7ZRV9_PARDI</name>
<dbReference type="OrthoDB" id="1050042at2"/>
<comment type="caution">
    <text evidence="1">The sequence shown here is derived from an EMBL/GenBank/DDBJ whole genome shotgun (WGS) entry which is preliminary data.</text>
</comment>